<evidence type="ECO:0000313" key="2">
    <source>
        <dbReference type="Proteomes" id="UP001234178"/>
    </source>
</evidence>
<evidence type="ECO:0000313" key="1">
    <source>
        <dbReference type="EMBL" id="KAK4020484.1"/>
    </source>
</evidence>
<keyword evidence="2" id="KW-1185">Reference proteome</keyword>
<sequence>MLFAVISSYGEEDLVSILMVFHLPMRRQAPPKIVNISPFFTVAGAFIKGINQNVVINTNFSWLRICFHLANV</sequence>
<comment type="caution">
    <text evidence="1">The sequence shown here is derived from an EMBL/GenBank/DDBJ whole genome shotgun (WGS) entry which is preliminary data.</text>
</comment>
<protein>
    <submittedName>
        <fullName evidence="1">Uncharacterized protein</fullName>
    </submittedName>
</protein>
<accession>A0ABR0A663</accession>
<dbReference type="EMBL" id="JAOYFB010000036">
    <property type="protein sequence ID" value="KAK4020484.1"/>
    <property type="molecule type" value="Genomic_DNA"/>
</dbReference>
<name>A0ABR0A663_9CRUS</name>
<proteinExistence type="predicted"/>
<organism evidence="1 2">
    <name type="scientific">Daphnia magna</name>
    <dbReference type="NCBI Taxonomy" id="35525"/>
    <lineage>
        <taxon>Eukaryota</taxon>
        <taxon>Metazoa</taxon>
        <taxon>Ecdysozoa</taxon>
        <taxon>Arthropoda</taxon>
        <taxon>Crustacea</taxon>
        <taxon>Branchiopoda</taxon>
        <taxon>Diplostraca</taxon>
        <taxon>Cladocera</taxon>
        <taxon>Anomopoda</taxon>
        <taxon>Daphniidae</taxon>
        <taxon>Daphnia</taxon>
    </lineage>
</organism>
<reference evidence="1 2" key="1">
    <citation type="journal article" date="2023" name="Nucleic Acids Res.">
        <title>The hologenome of Daphnia magna reveals possible DNA methylation and microbiome-mediated evolution of the host genome.</title>
        <authorList>
            <person name="Chaturvedi A."/>
            <person name="Li X."/>
            <person name="Dhandapani V."/>
            <person name="Marshall H."/>
            <person name="Kissane S."/>
            <person name="Cuenca-Cambronero M."/>
            <person name="Asole G."/>
            <person name="Calvet F."/>
            <person name="Ruiz-Romero M."/>
            <person name="Marangio P."/>
            <person name="Guigo R."/>
            <person name="Rago D."/>
            <person name="Mirbahai L."/>
            <person name="Eastwood N."/>
            <person name="Colbourne J.K."/>
            <person name="Zhou J."/>
            <person name="Mallon E."/>
            <person name="Orsini L."/>
        </authorList>
    </citation>
    <scope>NUCLEOTIDE SEQUENCE [LARGE SCALE GENOMIC DNA]</scope>
    <source>
        <strain evidence="1">LRV0_1</strain>
    </source>
</reference>
<gene>
    <name evidence="1" type="ORF">OUZ56_002456</name>
</gene>
<dbReference type="Proteomes" id="UP001234178">
    <property type="component" value="Unassembled WGS sequence"/>
</dbReference>